<feature type="domain" description="Dilute" evidence="3">
    <location>
        <begin position="725"/>
        <end position="1003"/>
    </location>
</feature>
<sequence length="1052" mass="118492">MGAKGSKEGSSGRLPEGETRGQSVVGGGEAVESNRLGGGQAGGDVDIFVLNIGEEKGSSSTERERTEGGEYLVQFQSDNDQRFQSDNDQRVQSDNDQRFQSDNDQRVQSDNDQRVQLESDQRVQSDSDQSFHFGNKLKADNKRDRLKISVQREMVEQESRGTDVHRSISQEECSESLASSDVGCLEKDSSDLRECNMSAVNSRNVSYSSSKPDCSGSKSFGSCSKPNDVFKNNNNHTDSLCSCKICTEKVDRDVISNIDTGSEANVRVDAGGSDHKCSACEQQNSTEKEKNGEPLKCSHDEPLTSSDICSQCGNRATVLMFDEVFCEKCHKELELNMSEACSLDSSCSNPQTGSCSNETDSGMIQGSGMGHLTVNNSDVTHSNGSVDYTQHHGSCDYQGLKNSDELCIGHGSESHGFCYNDKETPTAMGSIPNDIDHQMEFMDVDPFVDENVPGCEDFVDVFADETEKLDKTVEANTIIQASDDVQWEGNFMCTCEECLKGLRIERIVTADKSTMCPDDPPYVLMCEICEELLENQLQKTEKDTKKKEDKLKREIRDLKHENEAAQKVINQYNSITRNLQLGPEAKIEATMQHEITRLTSENLDLREKADKQSDQIRKLKKMLKVYAKKLKDGDVAEIEAELERDDKQKKLDDGVATVKHLDRTYMGMLEYKKEDEAQLIKCLILDLKPKLAQGLLPGLPSYLLFMCVRHTDYINDDEKVRTLLTNTINGIKKCVKKHSKELDRVIMWLANTCRLLHTLKQYSGEKAFQSENTPRQNEHCLRNFDLSEYRQVFSDLAVWIYQTMIKYMEEVIQPMVVSALLEHEAIAGLTASKPAGMRGRSSSSAHEEEGREFSLDSLVKALNKYVQILSQHAVDPELVKQVFRQLYYYIGSNALNNLLLRKDMCNWSKGMQIRYNLSHLEQWLRDNKLNESGAQSTLEPITQASQLLQARKSDADVDSICEMCSKLTTPQIVKILNLYTPVDEFEERVPISFIRKIQERLKSVKREEGEDNTLLMDTKFTFPVTFPFNPSSVTLDSIDIPESLHLDFLTRV</sequence>
<feature type="compositionally biased region" description="Basic and acidic residues" evidence="2">
    <location>
        <begin position="79"/>
        <end position="125"/>
    </location>
</feature>
<evidence type="ECO:0000313" key="4">
    <source>
        <dbReference type="EnsemblMetazoa" id="G10025.1:cds"/>
    </source>
</evidence>
<dbReference type="PROSITE" id="PS51126">
    <property type="entry name" value="DILUTE"/>
    <property type="match status" value="1"/>
</dbReference>
<feature type="region of interest" description="Disordered" evidence="2">
    <location>
        <begin position="1"/>
        <end position="135"/>
    </location>
</feature>
<keyword evidence="1" id="KW-0175">Coiled coil</keyword>
<dbReference type="PANTHER" id="PTHR16027:SF6">
    <property type="entry name" value="DILUTE DOMAIN-CONTAINING PROTEIN"/>
    <property type="match status" value="1"/>
</dbReference>
<dbReference type="SMART" id="SM01132">
    <property type="entry name" value="DIL"/>
    <property type="match status" value="1"/>
</dbReference>
<dbReference type="InterPro" id="IPR052072">
    <property type="entry name" value="Vascular_dev_regulator"/>
</dbReference>
<evidence type="ECO:0000256" key="2">
    <source>
        <dbReference type="SAM" id="MobiDB-lite"/>
    </source>
</evidence>
<keyword evidence="5" id="KW-1185">Reference proteome</keyword>
<dbReference type="Pfam" id="PF01843">
    <property type="entry name" value="DIL"/>
    <property type="match status" value="1"/>
</dbReference>
<dbReference type="Proteomes" id="UP000005408">
    <property type="component" value="Unassembled WGS sequence"/>
</dbReference>
<dbReference type="CDD" id="cd15470">
    <property type="entry name" value="Myo5_CBD"/>
    <property type="match status" value="1"/>
</dbReference>
<feature type="coiled-coil region" evidence="1">
    <location>
        <begin position="530"/>
        <end position="629"/>
    </location>
</feature>
<dbReference type="EnsemblMetazoa" id="G10025.1">
    <property type="protein sequence ID" value="G10025.1:cds"/>
    <property type="gene ID" value="G10025"/>
</dbReference>
<name>A0A8W8HKW1_MAGGI</name>
<feature type="compositionally biased region" description="Basic and acidic residues" evidence="2">
    <location>
        <begin position="53"/>
        <end position="68"/>
    </location>
</feature>
<organism evidence="4 5">
    <name type="scientific">Magallana gigas</name>
    <name type="common">Pacific oyster</name>
    <name type="synonym">Crassostrea gigas</name>
    <dbReference type="NCBI Taxonomy" id="29159"/>
    <lineage>
        <taxon>Eukaryota</taxon>
        <taxon>Metazoa</taxon>
        <taxon>Spiralia</taxon>
        <taxon>Lophotrochozoa</taxon>
        <taxon>Mollusca</taxon>
        <taxon>Bivalvia</taxon>
        <taxon>Autobranchia</taxon>
        <taxon>Pteriomorphia</taxon>
        <taxon>Ostreida</taxon>
        <taxon>Ostreoidea</taxon>
        <taxon>Ostreidae</taxon>
        <taxon>Magallana</taxon>
    </lineage>
</organism>
<evidence type="ECO:0000259" key="3">
    <source>
        <dbReference type="PROSITE" id="PS51126"/>
    </source>
</evidence>
<accession>A0A8W8HKW1</accession>
<evidence type="ECO:0000313" key="5">
    <source>
        <dbReference type="Proteomes" id="UP000005408"/>
    </source>
</evidence>
<evidence type="ECO:0000256" key="1">
    <source>
        <dbReference type="SAM" id="Coils"/>
    </source>
</evidence>
<dbReference type="GO" id="GO:0051020">
    <property type="term" value="F:GTPase binding"/>
    <property type="evidence" value="ECO:0007669"/>
    <property type="project" value="TreeGrafter"/>
</dbReference>
<dbReference type="InterPro" id="IPR002710">
    <property type="entry name" value="Dilute_dom"/>
</dbReference>
<reference evidence="4" key="1">
    <citation type="submission" date="2022-08" db="UniProtKB">
        <authorList>
            <consortium name="EnsemblMetazoa"/>
        </authorList>
    </citation>
    <scope>IDENTIFICATION</scope>
    <source>
        <strain evidence="4">05x7-T-G4-1.051#20</strain>
    </source>
</reference>
<protein>
    <recommendedName>
        <fullName evidence="3">Dilute domain-containing protein</fullName>
    </recommendedName>
</protein>
<proteinExistence type="predicted"/>
<dbReference type="PANTHER" id="PTHR16027">
    <property type="entry name" value="DILUTE DOMAIN-CONTAINING PROTEIN YPR089W"/>
    <property type="match status" value="1"/>
</dbReference>
<dbReference type="AlphaFoldDB" id="A0A8W8HKW1"/>